<evidence type="ECO:0000256" key="1">
    <source>
        <dbReference type="ARBA" id="ARBA00004571"/>
    </source>
</evidence>
<keyword evidence="4" id="KW-0732">Signal</keyword>
<proteinExistence type="inferred from homology"/>
<sequence length="496" mass="56366">MPRRNSTHLFHLLFTFPLLVGINTLPLAKAANQDTELRLNQAIEQRAVSQERALLESSVPTGPDAPLLELDGQYYGIGNTVDELGAAVYLSIERKQWPAASDYLARYTALPEHDPMLIAYAHGALARTKGNLELAESYYRELLTMQSDFLPGQLELARVLFESRKDRESTSAFQQIRAELDASDARAMGLGRSVDSFLEVLDERERWHGSLAVGPIWASNLNQSSEGVHTLYSFFGPLTYKQPKAVSAQGIDYEATLSKRLPVSNHHGIYLRSLLYGQHYKNTSLYNVSTLTNNIGYSYHGPRDQYAFGPTFELNTHGDETLYKAWGLHGEWQRVLSSTRMFKLEGDYKKIAFQQTVHDYLNGNMSTLFATLWQALPYQWMLFGGGDLAVRNTQYRTNDYFQKGLRLGVAKEFDMGVSAVLFTSYRQRQYDGYNAWLGDRRNEDEQSYTLSVRAPRLAIYGAVPSLTAKYYQNKSNIDWAYSYDNNSVSLKLEKQF</sequence>
<dbReference type="RefSeq" id="WP_016394504.1">
    <property type="nucleotide sequence ID" value="NZ_BSOM01000021.1"/>
</dbReference>
<dbReference type="GeneID" id="49613160"/>
<comment type="similarity">
    <text evidence="7">Belongs to the Slam family.</text>
</comment>
<name>A0AAD0VT51_PSEDL</name>
<evidence type="ECO:0000259" key="9">
    <source>
        <dbReference type="Pfam" id="PF24575"/>
    </source>
</evidence>
<evidence type="ECO:0000256" key="2">
    <source>
        <dbReference type="ARBA" id="ARBA00022452"/>
    </source>
</evidence>
<evidence type="ECO:0000313" key="10">
    <source>
        <dbReference type="EMBL" id="AXM95561.1"/>
    </source>
</evidence>
<gene>
    <name evidence="10" type="ORF">DVB73_06980</name>
</gene>
<keyword evidence="2" id="KW-1134">Transmembrane beta strand</keyword>
<evidence type="ECO:0000256" key="6">
    <source>
        <dbReference type="ARBA" id="ARBA00023237"/>
    </source>
</evidence>
<dbReference type="InterPro" id="IPR011990">
    <property type="entry name" value="TPR-like_helical_dom_sf"/>
</dbReference>
<dbReference type="AlphaFoldDB" id="A0AAD0VT51"/>
<dbReference type="GO" id="GO:0009279">
    <property type="term" value="C:cell outer membrane"/>
    <property type="evidence" value="ECO:0007669"/>
    <property type="project" value="UniProtKB-SubCell"/>
</dbReference>
<dbReference type="EMBL" id="CP031146">
    <property type="protein sequence ID" value="AXM95561.1"/>
    <property type="molecule type" value="Genomic_DNA"/>
</dbReference>
<dbReference type="Gene3D" id="1.25.40.10">
    <property type="entry name" value="Tetratricopeptide repeat domain"/>
    <property type="match status" value="1"/>
</dbReference>
<protein>
    <submittedName>
        <fullName evidence="10">DUF560 domain-containing protein</fullName>
    </submittedName>
</protein>
<evidence type="ECO:0000259" key="8">
    <source>
        <dbReference type="Pfam" id="PF04575"/>
    </source>
</evidence>
<keyword evidence="5" id="KW-0472">Membrane</keyword>
<dbReference type="Pfam" id="PF24575">
    <property type="entry name" value="TPR_Slam"/>
    <property type="match status" value="1"/>
</dbReference>
<evidence type="ECO:0000256" key="4">
    <source>
        <dbReference type="ARBA" id="ARBA00022729"/>
    </source>
</evidence>
<keyword evidence="6" id="KW-0998">Cell outer membrane</keyword>
<keyword evidence="3" id="KW-0812">Transmembrane</keyword>
<organism evidence="10 11">
    <name type="scientific">Pseudomonas plecoglossicida</name>
    <dbReference type="NCBI Taxonomy" id="70775"/>
    <lineage>
        <taxon>Bacteria</taxon>
        <taxon>Pseudomonadati</taxon>
        <taxon>Pseudomonadota</taxon>
        <taxon>Gammaproteobacteria</taxon>
        <taxon>Pseudomonadales</taxon>
        <taxon>Pseudomonadaceae</taxon>
        <taxon>Pseudomonas</taxon>
    </lineage>
</organism>
<feature type="domain" description="Surface lipoprotein assembly modifier N-terminal TPR repeats region" evidence="9">
    <location>
        <begin position="82"/>
        <end position="172"/>
    </location>
</feature>
<evidence type="ECO:0000256" key="7">
    <source>
        <dbReference type="ARBA" id="ARBA00023609"/>
    </source>
</evidence>
<dbReference type="Proteomes" id="UP000256503">
    <property type="component" value="Chromosome"/>
</dbReference>
<reference evidence="10 11" key="1">
    <citation type="submission" date="2018-07" db="EMBL/GenBank/DDBJ databases">
        <title>Complete genome sequence of a Pseudomonas plecoglossicida strain pathogenic to the marine fish, Larimichthys crocea.</title>
        <authorList>
            <person name="Tao Z."/>
        </authorList>
    </citation>
    <scope>NUCLEOTIDE SEQUENCE [LARGE SCALE GENOMIC DNA]</scope>
    <source>
        <strain evidence="10 11">XSDHY-P</strain>
    </source>
</reference>
<evidence type="ECO:0000256" key="5">
    <source>
        <dbReference type="ARBA" id="ARBA00023136"/>
    </source>
</evidence>
<dbReference type="InterPro" id="IPR057556">
    <property type="entry name" value="TPR_Slam"/>
</dbReference>
<comment type="subcellular location">
    <subcellularLocation>
        <location evidence="1">Cell outer membrane</location>
        <topology evidence="1">Multi-pass membrane protein</topology>
    </subcellularLocation>
</comment>
<dbReference type="InterPro" id="IPR007655">
    <property type="entry name" value="Slam_C"/>
</dbReference>
<evidence type="ECO:0000256" key="3">
    <source>
        <dbReference type="ARBA" id="ARBA00022692"/>
    </source>
</evidence>
<dbReference type="Pfam" id="PF04575">
    <property type="entry name" value="SlipAM"/>
    <property type="match status" value="1"/>
</dbReference>
<feature type="domain" description="Surface lipoprotein assembly modifier C-terminal" evidence="8">
    <location>
        <begin position="207"/>
        <end position="496"/>
    </location>
</feature>
<evidence type="ECO:0000313" key="11">
    <source>
        <dbReference type="Proteomes" id="UP000256503"/>
    </source>
</evidence>
<accession>A0AAD0VT51</accession>